<feature type="region of interest" description="Disordered" evidence="1">
    <location>
        <begin position="1"/>
        <end position="39"/>
    </location>
</feature>
<dbReference type="InterPro" id="IPR011047">
    <property type="entry name" value="Quinoprotein_ADH-like_sf"/>
</dbReference>
<organism evidence="3 4">
    <name type="scientific">Tortispora caseinolytica NRRL Y-17796</name>
    <dbReference type="NCBI Taxonomy" id="767744"/>
    <lineage>
        <taxon>Eukaryota</taxon>
        <taxon>Fungi</taxon>
        <taxon>Dikarya</taxon>
        <taxon>Ascomycota</taxon>
        <taxon>Saccharomycotina</taxon>
        <taxon>Trigonopsidomycetes</taxon>
        <taxon>Trigonopsidales</taxon>
        <taxon>Trigonopsidaceae</taxon>
        <taxon>Tortispora</taxon>
    </lineage>
</organism>
<dbReference type="InterPro" id="IPR015943">
    <property type="entry name" value="WD40/YVTN_repeat-like_dom_sf"/>
</dbReference>
<sequence length="1159" mass="127731">MGNCCSQSSSPDGNGLQNETTALLSDSQPRQSYSRQPDPQEALIQQQILSKIVNQIGEGMVDVVSYNHAEKAPPQDIDSVRSKLSKSRLSFSSFSFSPKQRDLTPAESQLLKSHADSLHEIMSSVTKVSPCGPLVESLAFTDGIVVSYSKFPTSSSITPVFWFDVKSPVSFLLCVEKSLYVIAASSLYRYDLNGRFYKTFSQPSAISYIVPAASFLAVSGSFPGVIFLDPLSLKLLAAYNTDNLCWPLITISFNDALLAFDPYERTCTELHISTSHPNTVTASHPKFTLASNSYGKLIRISSLGQLHWVALYERGWELYKWESDCFVLESGASLKADNHLVVGNHSAVIIDRLYTGIFITINDYADSVIQHFTISRTYHSVTISSNELVFLYSEPFSNYELFYQTVDPTITGLPLSEVHSVLTFSQSHAHTLCCTVGPNLFALGVESNIYVLTAKQLLSGYESSTQSPAASIKGTVSMLKRLFFPCEALAIGTSSGLLYLMDEIKSLPFFTVISSSAVNDISHIPPKGSRRIAGLISVISADSSVCILEYDTIEKPLKKLYTIPGSFSPIKKISVVNDTSILLIEYILSGISIAWDLETMMQHSELPDNYSKTVLYSLTTNKTPTLSSETPFTVMSIDGYVYAFVSIPSLVMSDDIKLKEAVLQCLVPSEMSNMIIRDDTESNSDRRLASVNSTLSGSAVEYYVTTFSELLSPQECWKVSSEHSSDLLLAAATLAHSQVGDDVFDKFCSSLSDAIEHNPGCIKPDLVRLVKYWTADNYYMRGSTRVLARTFLSSMNTKEIRTHLLRIPISSITNQPGSISSFILASLLLAESMKRGVFEPNSDKPILKAITEVIFRSLSKVNLVDCMSVVDLLNHEDVHLWLERFDLMSLLKRLLVTYSLTFENTTQRSLIQAKMLHLRESLRSIIKTIMTRHSQMVLAVCSMAIAGDVAGHVSSSVDVNVQIGALELVVSLINHFPEVVKPNMDRLVKGIVTSIGPGSGERRAILAPYVAIFVKEAVIHMDTIAFHKESQRLAVVRGIGHIVVYDMTSASQITYCEVSGISRALHSLLFSQDGKHLAAISEIDDEDSIVYTWKVNYGIKALLQNLQGSWTSSDEYGEEKGSAPERSQKLKGCGAKISWNTESNEFVIENGAVTFALSV</sequence>
<keyword evidence="4" id="KW-1185">Reference proteome</keyword>
<dbReference type="OrthoDB" id="338622at2759"/>
<keyword evidence="2" id="KW-0472">Membrane</keyword>
<keyword evidence="2" id="KW-0812">Transmembrane</keyword>
<evidence type="ECO:0000256" key="1">
    <source>
        <dbReference type="SAM" id="MobiDB-lite"/>
    </source>
</evidence>
<dbReference type="Proteomes" id="UP000095023">
    <property type="component" value="Unassembled WGS sequence"/>
</dbReference>
<evidence type="ECO:0000313" key="3">
    <source>
        <dbReference type="EMBL" id="ODV91156.1"/>
    </source>
</evidence>
<dbReference type="GO" id="GO:0005737">
    <property type="term" value="C:cytoplasm"/>
    <property type="evidence" value="ECO:0007669"/>
    <property type="project" value="TreeGrafter"/>
</dbReference>
<reference evidence="4" key="1">
    <citation type="submission" date="2016-02" db="EMBL/GenBank/DDBJ databases">
        <title>Comparative genomics of biotechnologically important yeasts.</title>
        <authorList>
            <consortium name="DOE Joint Genome Institute"/>
            <person name="Riley R."/>
            <person name="Haridas S."/>
            <person name="Wolfe K.H."/>
            <person name="Lopes M.R."/>
            <person name="Hittinger C.T."/>
            <person name="Goker M."/>
            <person name="Salamov A."/>
            <person name="Wisecaver J."/>
            <person name="Long T.M."/>
            <person name="Aerts A.L."/>
            <person name="Barry K."/>
            <person name="Choi C."/>
            <person name="Clum A."/>
            <person name="Coughlan A.Y."/>
            <person name="Deshpande S."/>
            <person name="Douglass A.P."/>
            <person name="Hanson S.J."/>
            <person name="Klenk H.-P."/>
            <person name="Labutti K."/>
            <person name="Lapidus A."/>
            <person name="Lindquist E."/>
            <person name="Lipzen A."/>
            <person name="Meier-Kolthoff J.P."/>
            <person name="Ohm R.A."/>
            <person name="Otillar R.P."/>
            <person name="Pangilinan J."/>
            <person name="Peng Y."/>
            <person name="Rokas A."/>
            <person name="Rosa C.A."/>
            <person name="Scheuner C."/>
            <person name="Sibirny A.A."/>
            <person name="Slot J.C."/>
            <person name="Stielow J.B."/>
            <person name="Sun H."/>
            <person name="Kurtzman C.P."/>
            <person name="Blackwell M."/>
            <person name="Jeffries T.W."/>
            <person name="Grigoriev I.V."/>
        </authorList>
    </citation>
    <scope>NUCLEOTIDE SEQUENCE [LARGE SCALE GENOMIC DNA]</scope>
    <source>
        <strain evidence="4">NRRL Y-17796</strain>
    </source>
</reference>
<dbReference type="InterPro" id="IPR036322">
    <property type="entry name" value="WD40_repeat_dom_sf"/>
</dbReference>
<dbReference type="AlphaFoldDB" id="A0A1E4THD2"/>
<dbReference type="Gene3D" id="2.130.10.10">
    <property type="entry name" value="YVTN repeat-like/Quinoprotein amine dehydrogenase"/>
    <property type="match status" value="1"/>
</dbReference>
<dbReference type="SUPFAM" id="SSF50978">
    <property type="entry name" value="WD40 repeat-like"/>
    <property type="match status" value="1"/>
</dbReference>
<dbReference type="PANTHER" id="PTHR44099">
    <property type="entry name" value="RABCONNECTIN-3B, ISOFORM A"/>
    <property type="match status" value="1"/>
</dbReference>
<evidence type="ECO:0000313" key="4">
    <source>
        <dbReference type="Proteomes" id="UP000095023"/>
    </source>
</evidence>
<dbReference type="PANTHER" id="PTHR44099:SF4">
    <property type="entry name" value="RABCONNECTIN-3B, ISOFORM A"/>
    <property type="match status" value="1"/>
</dbReference>
<gene>
    <name evidence="3" type="ORF">CANCADRAFT_2875</name>
</gene>
<accession>A0A1E4THD2</accession>
<feature type="transmembrane region" description="Helical" evidence="2">
    <location>
        <begin position="205"/>
        <end position="228"/>
    </location>
</feature>
<protein>
    <submittedName>
        <fullName evidence="3">Uncharacterized protein</fullName>
    </submittedName>
</protein>
<name>A0A1E4THD2_9ASCO</name>
<dbReference type="InterPro" id="IPR049916">
    <property type="entry name" value="WDR72-like"/>
</dbReference>
<proteinExistence type="predicted"/>
<evidence type="ECO:0000256" key="2">
    <source>
        <dbReference type="SAM" id="Phobius"/>
    </source>
</evidence>
<dbReference type="EMBL" id="KV453842">
    <property type="protein sequence ID" value="ODV91156.1"/>
    <property type="molecule type" value="Genomic_DNA"/>
</dbReference>
<dbReference type="SUPFAM" id="SSF50998">
    <property type="entry name" value="Quinoprotein alcohol dehydrogenase-like"/>
    <property type="match status" value="1"/>
</dbReference>
<keyword evidence="2" id="KW-1133">Transmembrane helix</keyword>